<feature type="region of interest" description="Disordered" evidence="1">
    <location>
        <begin position="1"/>
        <end position="36"/>
    </location>
</feature>
<feature type="non-terminal residue" evidence="2">
    <location>
        <position position="199"/>
    </location>
</feature>
<dbReference type="EMBL" id="JAHRHJ020000004">
    <property type="protein sequence ID" value="KAH9319412.1"/>
    <property type="molecule type" value="Genomic_DNA"/>
</dbReference>
<accession>A0AA38GDA0</accession>
<evidence type="ECO:0000256" key="1">
    <source>
        <dbReference type="SAM" id="MobiDB-lite"/>
    </source>
</evidence>
<organism evidence="2 3">
    <name type="scientific">Taxus chinensis</name>
    <name type="common">Chinese yew</name>
    <name type="synonym">Taxus wallichiana var. chinensis</name>
    <dbReference type="NCBI Taxonomy" id="29808"/>
    <lineage>
        <taxon>Eukaryota</taxon>
        <taxon>Viridiplantae</taxon>
        <taxon>Streptophyta</taxon>
        <taxon>Embryophyta</taxon>
        <taxon>Tracheophyta</taxon>
        <taxon>Spermatophyta</taxon>
        <taxon>Pinopsida</taxon>
        <taxon>Pinidae</taxon>
        <taxon>Conifers II</taxon>
        <taxon>Cupressales</taxon>
        <taxon>Taxaceae</taxon>
        <taxon>Taxus</taxon>
    </lineage>
</organism>
<dbReference type="Proteomes" id="UP000824469">
    <property type="component" value="Unassembled WGS sequence"/>
</dbReference>
<evidence type="ECO:0000313" key="2">
    <source>
        <dbReference type="EMBL" id="KAH9319412.1"/>
    </source>
</evidence>
<feature type="compositionally biased region" description="Basic and acidic residues" evidence="1">
    <location>
        <begin position="1"/>
        <end position="31"/>
    </location>
</feature>
<sequence length="199" mass="22091">MNEIRGGGEERSNGIAVEKREADAMSEKDSEANVPKPCGEYKLTPYFERFLGVLGIGDISALASAYAKFDKQELTSIHNKAAMYLTHPQIGEVLGMHNKPEKSYQGTQEALKDAEELAQVSLKDLEIGKRNKGVVLYGELCVEPFKFFRIYTLLEEVGSECMVSLSIVSADALSIDQSYARKKYSKGMKIALRDPMLVQ</sequence>
<comment type="caution">
    <text evidence="2">The sequence shown here is derived from an EMBL/GenBank/DDBJ whole genome shotgun (WGS) entry which is preliminary data.</text>
</comment>
<evidence type="ECO:0000313" key="3">
    <source>
        <dbReference type="Proteomes" id="UP000824469"/>
    </source>
</evidence>
<dbReference type="AlphaFoldDB" id="A0AA38GDA0"/>
<keyword evidence="3" id="KW-1185">Reference proteome</keyword>
<name>A0AA38GDA0_TAXCH</name>
<gene>
    <name evidence="2" type="ORF">KI387_021181</name>
</gene>
<protein>
    <submittedName>
        <fullName evidence="2">Uncharacterized protein</fullName>
    </submittedName>
</protein>
<proteinExistence type="predicted"/>
<reference evidence="2 3" key="1">
    <citation type="journal article" date="2021" name="Nat. Plants">
        <title>The Taxus genome provides insights into paclitaxel biosynthesis.</title>
        <authorList>
            <person name="Xiong X."/>
            <person name="Gou J."/>
            <person name="Liao Q."/>
            <person name="Li Y."/>
            <person name="Zhou Q."/>
            <person name="Bi G."/>
            <person name="Li C."/>
            <person name="Du R."/>
            <person name="Wang X."/>
            <person name="Sun T."/>
            <person name="Guo L."/>
            <person name="Liang H."/>
            <person name="Lu P."/>
            <person name="Wu Y."/>
            <person name="Zhang Z."/>
            <person name="Ro D.K."/>
            <person name="Shang Y."/>
            <person name="Huang S."/>
            <person name="Yan J."/>
        </authorList>
    </citation>
    <scope>NUCLEOTIDE SEQUENCE [LARGE SCALE GENOMIC DNA]</scope>
    <source>
        <strain evidence="2">Ta-2019</strain>
    </source>
</reference>